<dbReference type="Proteomes" id="UP001362999">
    <property type="component" value="Unassembled WGS sequence"/>
</dbReference>
<sequence>SQIQASPSRLSFMESEALPYTSPDRHHYISSSRNFYFYISSWLNVNKDDPAVKVRFELQGTANEFTPGQRYRLKIKNERIYKHKIFRVNFTTYDVRVGRTA</sequence>
<keyword evidence="2" id="KW-1185">Reference proteome</keyword>
<evidence type="ECO:0000313" key="1">
    <source>
        <dbReference type="EMBL" id="KAK6968933.1"/>
    </source>
</evidence>
<evidence type="ECO:0000313" key="2">
    <source>
        <dbReference type="Proteomes" id="UP001362999"/>
    </source>
</evidence>
<name>A0AAV9Z228_9AGAR</name>
<proteinExistence type="predicted"/>
<protein>
    <submittedName>
        <fullName evidence="1">Uncharacterized protein</fullName>
    </submittedName>
</protein>
<dbReference type="AlphaFoldDB" id="A0AAV9Z228"/>
<reference evidence="1 2" key="1">
    <citation type="journal article" date="2024" name="J Genomics">
        <title>Draft genome sequencing and assembly of Favolaschia claudopus CIRM-BRFM 2984 isolated from oak limbs.</title>
        <authorList>
            <person name="Navarro D."/>
            <person name="Drula E."/>
            <person name="Chaduli D."/>
            <person name="Cazenave R."/>
            <person name="Ahrendt S."/>
            <person name="Wang J."/>
            <person name="Lipzen A."/>
            <person name="Daum C."/>
            <person name="Barry K."/>
            <person name="Grigoriev I.V."/>
            <person name="Favel A."/>
            <person name="Rosso M.N."/>
            <person name="Martin F."/>
        </authorList>
    </citation>
    <scope>NUCLEOTIDE SEQUENCE [LARGE SCALE GENOMIC DNA]</scope>
    <source>
        <strain evidence="1 2">CIRM-BRFM 2984</strain>
    </source>
</reference>
<gene>
    <name evidence="1" type="ORF">R3P38DRAFT_2589257</name>
</gene>
<comment type="caution">
    <text evidence="1">The sequence shown here is derived from an EMBL/GenBank/DDBJ whole genome shotgun (WGS) entry which is preliminary data.</text>
</comment>
<feature type="non-terminal residue" evidence="1">
    <location>
        <position position="1"/>
    </location>
</feature>
<dbReference type="EMBL" id="JAWWNJ010000240">
    <property type="protein sequence ID" value="KAK6968933.1"/>
    <property type="molecule type" value="Genomic_DNA"/>
</dbReference>
<organism evidence="1 2">
    <name type="scientific">Favolaschia claudopus</name>
    <dbReference type="NCBI Taxonomy" id="2862362"/>
    <lineage>
        <taxon>Eukaryota</taxon>
        <taxon>Fungi</taxon>
        <taxon>Dikarya</taxon>
        <taxon>Basidiomycota</taxon>
        <taxon>Agaricomycotina</taxon>
        <taxon>Agaricomycetes</taxon>
        <taxon>Agaricomycetidae</taxon>
        <taxon>Agaricales</taxon>
        <taxon>Marasmiineae</taxon>
        <taxon>Mycenaceae</taxon>
        <taxon>Favolaschia</taxon>
    </lineage>
</organism>
<accession>A0AAV9Z228</accession>